<feature type="transmembrane region" description="Helical" evidence="1">
    <location>
        <begin position="38"/>
        <end position="58"/>
    </location>
</feature>
<evidence type="ECO:0000313" key="5">
    <source>
        <dbReference type="Proteomes" id="UP000238534"/>
    </source>
</evidence>
<dbReference type="EMBL" id="PCPP01000002">
    <property type="protein sequence ID" value="PRB83407.1"/>
    <property type="molecule type" value="Genomic_DNA"/>
</dbReference>
<gene>
    <name evidence="2" type="ORF">CQ022_14960</name>
    <name evidence="3" type="ORF">CQ033_13855</name>
</gene>
<dbReference type="Proteomes" id="UP000238534">
    <property type="component" value="Unassembled WGS sequence"/>
</dbReference>
<comment type="caution">
    <text evidence="2">The sequence shown here is derived from an EMBL/GenBank/DDBJ whole genome shotgun (WGS) entry which is preliminary data.</text>
</comment>
<dbReference type="EMBL" id="PCPH01000003">
    <property type="protein sequence ID" value="PRB89649.1"/>
    <property type="molecule type" value="Genomic_DNA"/>
</dbReference>
<protein>
    <submittedName>
        <fullName evidence="2">Uncharacterized protein</fullName>
    </submittedName>
</protein>
<keyword evidence="1" id="KW-1133">Transmembrane helix</keyword>
<evidence type="ECO:0000313" key="2">
    <source>
        <dbReference type="EMBL" id="PRB83407.1"/>
    </source>
</evidence>
<dbReference type="RefSeq" id="WP_103231134.1">
    <property type="nucleotide sequence ID" value="NZ_JBBGZD010000002.1"/>
</dbReference>
<keyword evidence="1" id="KW-0812">Transmembrane</keyword>
<dbReference type="AlphaFoldDB" id="A0A2S9CSD1"/>
<dbReference type="Proteomes" id="UP000238325">
    <property type="component" value="Unassembled WGS sequence"/>
</dbReference>
<evidence type="ECO:0000313" key="4">
    <source>
        <dbReference type="Proteomes" id="UP000238325"/>
    </source>
</evidence>
<keyword evidence="1" id="KW-0472">Membrane</keyword>
<evidence type="ECO:0000256" key="1">
    <source>
        <dbReference type="SAM" id="Phobius"/>
    </source>
</evidence>
<evidence type="ECO:0000313" key="3">
    <source>
        <dbReference type="EMBL" id="PRB89649.1"/>
    </source>
</evidence>
<reference evidence="4 5" key="1">
    <citation type="submission" date="2017-09" db="EMBL/GenBank/DDBJ databases">
        <title>Genomic, metabolic, and phenotypic characteristics of bacterial isolates from the natural microbiome of the model nematode Caenorhabditis elegans.</title>
        <authorList>
            <person name="Zimmermann J."/>
            <person name="Obeng N."/>
            <person name="Yang W."/>
            <person name="Obeng O."/>
            <person name="Kissoyan K."/>
            <person name="Pees B."/>
            <person name="Dirksen P."/>
            <person name="Hoppner M."/>
            <person name="Franke A."/>
            <person name="Rosenstiel P."/>
            <person name="Leippe M."/>
            <person name="Dierking K."/>
            <person name="Kaleta C."/>
            <person name="Schulenburg H."/>
        </authorList>
    </citation>
    <scope>NUCLEOTIDE SEQUENCE [LARGE SCALE GENOMIC DNA]</scope>
    <source>
        <strain evidence="2 5">MYb25</strain>
        <strain evidence="3 4">MYb44</strain>
    </source>
</reference>
<organism evidence="2 5">
    <name type="scientific">Chryseobacterium culicis</name>
    <dbReference type="NCBI Taxonomy" id="680127"/>
    <lineage>
        <taxon>Bacteria</taxon>
        <taxon>Pseudomonadati</taxon>
        <taxon>Bacteroidota</taxon>
        <taxon>Flavobacteriia</taxon>
        <taxon>Flavobacteriales</taxon>
        <taxon>Weeksellaceae</taxon>
        <taxon>Chryseobacterium group</taxon>
        <taxon>Chryseobacterium</taxon>
    </lineage>
</organism>
<name>A0A2S9CSD1_CHRCI</name>
<proteinExistence type="predicted"/>
<keyword evidence="4" id="KW-1185">Reference proteome</keyword>
<feature type="transmembrane region" description="Helical" evidence="1">
    <location>
        <begin position="6"/>
        <end position="26"/>
    </location>
</feature>
<sequence length="66" mass="7380">MTDYFGFFVKLIVIAVVITIATILFVPLKKYRIAKILLFIIAGILFIIGVGGCFLMTISNVGSYRY</sequence>
<accession>A0A2S9CSD1</accession>